<evidence type="ECO:0000313" key="4">
    <source>
        <dbReference type="EMBL" id="KUL21515.1"/>
    </source>
</evidence>
<feature type="transmembrane region" description="Helical" evidence="1">
    <location>
        <begin position="74"/>
        <end position="91"/>
    </location>
</feature>
<dbReference type="CDD" id="cd01949">
    <property type="entry name" value="GGDEF"/>
    <property type="match status" value="1"/>
</dbReference>
<evidence type="ECO:0000259" key="3">
    <source>
        <dbReference type="PROSITE" id="PS50887"/>
    </source>
</evidence>
<dbReference type="NCBIfam" id="TIGR00254">
    <property type="entry name" value="GGDEF"/>
    <property type="match status" value="1"/>
</dbReference>
<evidence type="ECO:0000256" key="1">
    <source>
        <dbReference type="SAM" id="Phobius"/>
    </source>
</evidence>
<feature type="transmembrane region" description="Helical" evidence="1">
    <location>
        <begin position="170"/>
        <end position="191"/>
    </location>
</feature>
<name>A0A101J7A8_9ACTN</name>
<dbReference type="CDD" id="cd01948">
    <property type="entry name" value="EAL"/>
    <property type="match status" value="1"/>
</dbReference>
<dbReference type="Pfam" id="PF00563">
    <property type="entry name" value="EAL"/>
    <property type="match status" value="1"/>
</dbReference>
<dbReference type="Pfam" id="PF00990">
    <property type="entry name" value="GGDEF"/>
    <property type="match status" value="1"/>
</dbReference>
<feature type="transmembrane region" description="Helical" evidence="1">
    <location>
        <begin position="12"/>
        <end position="35"/>
    </location>
</feature>
<dbReference type="SUPFAM" id="SSF55073">
    <property type="entry name" value="Nucleotide cyclase"/>
    <property type="match status" value="1"/>
</dbReference>
<protein>
    <submittedName>
        <fullName evidence="4">Diguanylate cyclase</fullName>
    </submittedName>
</protein>
<dbReference type="InterPro" id="IPR001633">
    <property type="entry name" value="EAL_dom"/>
</dbReference>
<dbReference type="EMBL" id="LLZH01000352">
    <property type="protein sequence ID" value="KUL21515.1"/>
    <property type="molecule type" value="Genomic_DNA"/>
</dbReference>
<dbReference type="InterPro" id="IPR000160">
    <property type="entry name" value="GGDEF_dom"/>
</dbReference>
<dbReference type="InterPro" id="IPR043128">
    <property type="entry name" value="Rev_trsase/Diguanyl_cyclase"/>
</dbReference>
<proteinExistence type="predicted"/>
<dbReference type="GO" id="GO:0071111">
    <property type="term" value="F:cyclic-guanylate-specific phosphodiesterase activity"/>
    <property type="evidence" value="ECO:0007669"/>
    <property type="project" value="InterPro"/>
</dbReference>
<dbReference type="InterPro" id="IPR029787">
    <property type="entry name" value="Nucleotide_cyclase"/>
</dbReference>
<dbReference type="PROSITE" id="PS50887">
    <property type="entry name" value="GGDEF"/>
    <property type="match status" value="1"/>
</dbReference>
<dbReference type="Proteomes" id="UP000053244">
    <property type="component" value="Unassembled WGS sequence"/>
</dbReference>
<feature type="transmembrane region" description="Helical" evidence="1">
    <location>
        <begin position="138"/>
        <end position="158"/>
    </location>
</feature>
<dbReference type="PROSITE" id="PS50883">
    <property type="entry name" value="EAL"/>
    <property type="match status" value="1"/>
</dbReference>
<dbReference type="PANTHER" id="PTHR33121">
    <property type="entry name" value="CYCLIC DI-GMP PHOSPHODIESTERASE PDEF"/>
    <property type="match status" value="1"/>
</dbReference>
<keyword evidence="1" id="KW-0472">Membrane</keyword>
<dbReference type="Gene3D" id="3.30.70.270">
    <property type="match status" value="1"/>
</dbReference>
<dbReference type="InterPro" id="IPR035919">
    <property type="entry name" value="EAL_sf"/>
</dbReference>
<dbReference type="SMART" id="SM00052">
    <property type="entry name" value="EAL"/>
    <property type="match status" value="1"/>
</dbReference>
<dbReference type="OrthoDB" id="3274485at2"/>
<dbReference type="SUPFAM" id="SSF141868">
    <property type="entry name" value="EAL domain-like"/>
    <property type="match status" value="1"/>
</dbReference>
<reference evidence="4 5" key="1">
    <citation type="submission" date="2015-10" db="EMBL/GenBank/DDBJ databases">
        <authorList>
            <person name="Gilbert D.G."/>
        </authorList>
    </citation>
    <scope>NUCLEOTIDE SEQUENCE [LARGE SCALE GENOMIC DNA]</scope>
    <source>
        <strain evidence="4 5">NRRL B-16712</strain>
    </source>
</reference>
<dbReference type="SMART" id="SM00267">
    <property type="entry name" value="GGDEF"/>
    <property type="match status" value="1"/>
</dbReference>
<keyword evidence="1" id="KW-0812">Transmembrane</keyword>
<evidence type="ECO:0000313" key="5">
    <source>
        <dbReference type="Proteomes" id="UP000053244"/>
    </source>
</evidence>
<comment type="caution">
    <text evidence="4">The sequence shown here is derived from an EMBL/GenBank/DDBJ whole genome shotgun (WGS) entry which is preliminary data.</text>
</comment>
<evidence type="ECO:0000259" key="2">
    <source>
        <dbReference type="PROSITE" id="PS50883"/>
    </source>
</evidence>
<feature type="domain" description="EAL" evidence="2">
    <location>
        <begin position="503"/>
        <end position="757"/>
    </location>
</feature>
<feature type="transmembrane region" description="Helical" evidence="1">
    <location>
        <begin position="203"/>
        <end position="224"/>
    </location>
</feature>
<accession>A0A101J7A8</accession>
<feature type="transmembrane region" description="Helical" evidence="1">
    <location>
        <begin position="103"/>
        <end position="126"/>
    </location>
</feature>
<feature type="transmembrane region" description="Helical" evidence="1">
    <location>
        <begin position="41"/>
        <end position="62"/>
    </location>
</feature>
<dbReference type="AlphaFoldDB" id="A0A101J7A8"/>
<dbReference type="PANTHER" id="PTHR33121:SF70">
    <property type="entry name" value="SIGNALING PROTEIN YKOW"/>
    <property type="match status" value="1"/>
</dbReference>
<feature type="transmembrane region" description="Helical" evidence="1">
    <location>
        <begin position="230"/>
        <end position="249"/>
    </location>
</feature>
<gene>
    <name evidence="4" type="ORF">ADL15_50615</name>
</gene>
<keyword evidence="1" id="KW-1133">Transmembrane helix</keyword>
<organism evidence="4 5">
    <name type="scientific">Actinoplanes awajinensis subsp. mycoplanecinus</name>
    <dbReference type="NCBI Taxonomy" id="135947"/>
    <lineage>
        <taxon>Bacteria</taxon>
        <taxon>Bacillati</taxon>
        <taxon>Actinomycetota</taxon>
        <taxon>Actinomycetes</taxon>
        <taxon>Micromonosporales</taxon>
        <taxon>Micromonosporaceae</taxon>
        <taxon>Actinoplanes</taxon>
    </lineage>
</organism>
<dbReference type="Gene3D" id="3.20.20.450">
    <property type="entry name" value="EAL domain"/>
    <property type="match status" value="1"/>
</dbReference>
<dbReference type="InterPro" id="IPR050706">
    <property type="entry name" value="Cyclic-di-GMP_PDE-like"/>
</dbReference>
<feature type="domain" description="GGDEF" evidence="3">
    <location>
        <begin position="363"/>
        <end position="494"/>
    </location>
</feature>
<sequence length="758" mass="79751">MRLPYRPARAAGLLVAVAVGWLLVAVLLGVAGVVATVPAWSLWPVAVASSLTSTAGCLLAAATGTGAGRVFWRRMGAAFVVLAAALISQSFDTMRHLDETVAMGPLTGVLLAAAVGIVVVALIRLPGERRTWRATVPMWLDVSIVMLAASLVMMQVLIELPVPVEEGPLAGVLRLISVGAAVAAVLAIVRVGMSRTGSVHGRALWILSPVGVLGPVSMYLAVAFDRWDHLNATVAILPPLGVLVTVSTLTQTRANRIGAAPGPVLPQGRRGDVRKPGISRIPYVAVALTAVMMVGVTVQRGYLPAGLAGGAVCLIVLVLIRQHAALSDNSLLADRLADQARYDDLTGCPNRRHFTDALHQRTAATTVAVCDLDDFTALNDRLGDDTGDEILRQAAERIAGTVGEAALVARLLGDEFGVLLPDGHPLAEGDRLAVALLLAFQEPLPVDEHDLLVTVTVGAAAGRDEVVPDLLRRAELALQAAQRVGTNRYQAHTPDLDASAQHHADVAAALRHGMERGEFRLLYQPIVELPLGTMRAVEALVRWHPDGGKPVSPAEFIPVAEQTGLIVDLGAWILDTACADAADWQRRHGASAPLISVNVSARQLLDPDLPDLVAATLVRHGLDPDQVTLEITETAVFAGGTALNTVHALRDLGVGIALDDFGTGHSSLTLLRTCPVTTLKVDKSFIDELNGSPQQEAIAASLSGIAATLGLRAVAEGVETQNQADRLYVLGYRYAQGFHFARPMPAADIDASLLTTVG</sequence>
<feature type="transmembrane region" description="Helical" evidence="1">
    <location>
        <begin position="302"/>
        <end position="320"/>
    </location>
</feature>
<dbReference type="RefSeq" id="WP_067708722.1">
    <property type="nucleotide sequence ID" value="NZ_LLZH01000352.1"/>
</dbReference>
<keyword evidence="5" id="KW-1185">Reference proteome</keyword>